<dbReference type="EMBL" id="BGZK01001137">
    <property type="protein sequence ID" value="GBP72208.1"/>
    <property type="molecule type" value="Genomic_DNA"/>
</dbReference>
<evidence type="ECO:0000256" key="1">
    <source>
        <dbReference type="SAM" id="MobiDB-lite"/>
    </source>
</evidence>
<feature type="compositionally biased region" description="Basic and acidic residues" evidence="1">
    <location>
        <begin position="88"/>
        <end position="98"/>
    </location>
</feature>
<protein>
    <submittedName>
        <fullName evidence="2">Uncharacterized protein</fullName>
    </submittedName>
</protein>
<feature type="region of interest" description="Disordered" evidence="1">
    <location>
        <begin position="79"/>
        <end position="98"/>
    </location>
</feature>
<evidence type="ECO:0000313" key="3">
    <source>
        <dbReference type="Proteomes" id="UP000299102"/>
    </source>
</evidence>
<organism evidence="2 3">
    <name type="scientific">Eumeta variegata</name>
    <name type="common">Bagworm moth</name>
    <name type="synonym">Eumeta japonica</name>
    <dbReference type="NCBI Taxonomy" id="151549"/>
    <lineage>
        <taxon>Eukaryota</taxon>
        <taxon>Metazoa</taxon>
        <taxon>Ecdysozoa</taxon>
        <taxon>Arthropoda</taxon>
        <taxon>Hexapoda</taxon>
        <taxon>Insecta</taxon>
        <taxon>Pterygota</taxon>
        <taxon>Neoptera</taxon>
        <taxon>Endopterygota</taxon>
        <taxon>Lepidoptera</taxon>
        <taxon>Glossata</taxon>
        <taxon>Ditrysia</taxon>
        <taxon>Tineoidea</taxon>
        <taxon>Psychidae</taxon>
        <taxon>Oiketicinae</taxon>
        <taxon>Eumeta</taxon>
    </lineage>
</organism>
<dbReference type="AlphaFoldDB" id="A0A4C1Y8G7"/>
<reference evidence="2 3" key="1">
    <citation type="journal article" date="2019" name="Commun. Biol.">
        <title>The bagworm genome reveals a unique fibroin gene that provides high tensile strength.</title>
        <authorList>
            <person name="Kono N."/>
            <person name="Nakamura H."/>
            <person name="Ohtoshi R."/>
            <person name="Tomita M."/>
            <person name="Numata K."/>
            <person name="Arakawa K."/>
        </authorList>
    </citation>
    <scope>NUCLEOTIDE SEQUENCE [LARGE SCALE GENOMIC DNA]</scope>
</reference>
<gene>
    <name evidence="2" type="ORF">EVAR_51115_1</name>
</gene>
<evidence type="ECO:0000313" key="2">
    <source>
        <dbReference type="EMBL" id="GBP72208.1"/>
    </source>
</evidence>
<name>A0A4C1Y8G7_EUMVA</name>
<proteinExistence type="predicted"/>
<sequence length="98" mass="11160">MKNIPTHLQEINYRESTQTPDRDLVTSPEQHVTVKANAFRPHHQAAGPFHLRGSPMATFDVRNIKTVLKRTTAKALSMHTSPEPVLLRNKEHNQAKML</sequence>
<comment type="caution">
    <text evidence="2">The sequence shown here is derived from an EMBL/GenBank/DDBJ whole genome shotgun (WGS) entry which is preliminary data.</text>
</comment>
<dbReference type="Proteomes" id="UP000299102">
    <property type="component" value="Unassembled WGS sequence"/>
</dbReference>
<keyword evidence="3" id="KW-1185">Reference proteome</keyword>
<accession>A0A4C1Y8G7</accession>